<dbReference type="OrthoDB" id="5557124at2"/>
<dbReference type="Proteomes" id="UP000441399">
    <property type="component" value="Unassembled WGS sequence"/>
</dbReference>
<evidence type="ECO:0000313" key="3">
    <source>
        <dbReference type="EMBL" id="CAA0109072.1"/>
    </source>
</evidence>
<reference evidence="2 4" key="1">
    <citation type="submission" date="2019-11" db="EMBL/GenBank/DDBJ databases">
        <authorList>
            <person name="Holert J."/>
        </authorList>
    </citation>
    <scope>NUCLEOTIDE SEQUENCE [LARGE SCALE GENOMIC DNA]</scope>
    <source>
        <strain evidence="2">SB11_3</strain>
    </source>
</reference>
<proteinExistence type="predicted"/>
<gene>
    <name evidence="3" type="ORF">OPDIPICF_01427</name>
    <name evidence="2" type="ORF">OPDIPICF_03896</name>
</gene>
<sequence length="567" mass="63455">MGAWRKLDRPFWTGALGVWLSVIVGITGCSDNDSNDDTYVDPEPGHPAPQPRPALSIQVTSDDGSRTRVQTTKGLFEERDPFLKPPGNNHLETVYENARDGLGVEMAHTLPSTPTSPYNLHPDPVVSEINATSQRDDIKMLFDQMQASLTNSDSLEVADINRLIDILEGNPVQDRVYSGFPILHYQGPKKQKTVSPIFDKNGEVIGGNVNVRQIWADNHIESDTAFIDPSAVWDVPWTITYTVDVLNRGTDDFSPFVMYFDSPELSEEGKPRKPHIGLDQTFFPMEDGTRVVFEIGMAPARYWNLTYTWGWRKHPPRVQVIENALKRFSGKALPEWEISVFGSDPTASEQAKLDAIGKLGDIAPAKVMWNRMHDLKDLVAGTNSTLTETQQSSASDILVAARRAFVQWKDRTKLPDGVYHEEGCDLTLLYANNTIYGEFADGSTGIYYPWSKRGADISVCLVNGDYYDHAYTNIDFGGARGWENTFQSTTEIGGAGPWFTFGRVHWWPIAGTPSLGEINVPAAQTINGSDVYGKHTVDIEFNFEPSRRLRFYQFDPKHHDTAVYSVH</sequence>
<evidence type="ECO:0000256" key="1">
    <source>
        <dbReference type="SAM" id="MobiDB-lite"/>
    </source>
</evidence>
<dbReference type="AlphaFoldDB" id="A0A5S9NT80"/>
<dbReference type="EMBL" id="CACSIO010000003">
    <property type="protein sequence ID" value="CAA0093771.1"/>
    <property type="molecule type" value="Genomic_DNA"/>
</dbReference>
<protein>
    <submittedName>
        <fullName evidence="2">Uncharacterized protein</fullName>
    </submittedName>
</protein>
<accession>A0A5S9NT80</accession>
<evidence type="ECO:0000313" key="2">
    <source>
        <dbReference type="EMBL" id="CAA0093771.1"/>
    </source>
</evidence>
<name>A0A5S9NT80_9GAMM</name>
<feature type="region of interest" description="Disordered" evidence="1">
    <location>
        <begin position="34"/>
        <end position="65"/>
    </location>
</feature>
<evidence type="ECO:0000313" key="4">
    <source>
        <dbReference type="Proteomes" id="UP000441399"/>
    </source>
</evidence>
<dbReference type="EMBL" id="CACSIO010000012">
    <property type="protein sequence ID" value="CAA0109072.1"/>
    <property type="molecule type" value="Genomic_DNA"/>
</dbReference>
<keyword evidence="4" id="KW-1185">Reference proteome</keyword>
<dbReference type="PROSITE" id="PS51257">
    <property type="entry name" value="PROKAR_LIPOPROTEIN"/>
    <property type="match status" value="1"/>
</dbReference>
<organism evidence="2 4">
    <name type="scientific">BD1-7 clade bacterium</name>
    <dbReference type="NCBI Taxonomy" id="2029982"/>
    <lineage>
        <taxon>Bacteria</taxon>
        <taxon>Pseudomonadati</taxon>
        <taxon>Pseudomonadota</taxon>
        <taxon>Gammaproteobacteria</taxon>
        <taxon>Cellvibrionales</taxon>
        <taxon>Spongiibacteraceae</taxon>
        <taxon>BD1-7 clade</taxon>
    </lineage>
</organism>